<feature type="transmembrane region" description="Helical" evidence="1">
    <location>
        <begin position="152"/>
        <end position="172"/>
    </location>
</feature>
<feature type="transmembrane region" description="Helical" evidence="1">
    <location>
        <begin position="34"/>
        <end position="53"/>
    </location>
</feature>
<dbReference type="Proteomes" id="UP000622860">
    <property type="component" value="Unassembled WGS sequence"/>
</dbReference>
<dbReference type="AlphaFoldDB" id="A0A917HJY6"/>
<feature type="transmembrane region" description="Helical" evidence="1">
    <location>
        <begin position="122"/>
        <end position="140"/>
    </location>
</feature>
<keyword evidence="1" id="KW-0812">Transmembrane</keyword>
<evidence type="ECO:0000313" key="3">
    <source>
        <dbReference type="Proteomes" id="UP000622860"/>
    </source>
</evidence>
<evidence type="ECO:0000313" key="2">
    <source>
        <dbReference type="EMBL" id="GGG81406.1"/>
    </source>
</evidence>
<accession>A0A917HJY6</accession>
<sequence length="180" mass="20325">MVGWFIVACEIGFWVFVIAGLVARYLLKKKKLGAFLLFCTPVVDLLLLIATVIDLKNGATATSMHGVAAIYIGVSVAFGHKMIKWADERFAYKFANGPKPAKKKKYGKEYARNERIGWYHHLLAWIIGMGLLGAVILYIHNQNQTEALFQTMKLWSLVLVIDFAISFSYTIFPKKESSIF</sequence>
<keyword evidence="3" id="KW-1185">Reference proteome</keyword>
<reference evidence="2" key="1">
    <citation type="journal article" date="2014" name="Int. J. Syst. Evol. Microbiol.">
        <title>Complete genome sequence of Corynebacterium casei LMG S-19264T (=DSM 44701T), isolated from a smear-ripened cheese.</title>
        <authorList>
            <consortium name="US DOE Joint Genome Institute (JGI-PGF)"/>
            <person name="Walter F."/>
            <person name="Albersmeier A."/>
            <person name="Kalinowski J."/>
            <person name="Ruckert C."/>
        </authorList>
    </citation>
    <scope>NUCLEOTIDE SEQUENCE</scope>
    <source>
        <strain evidence="2">CGMCC 1.12754</strain>
    </source>
</reference>
<name>A0A917HJY6_9BACI</name>
<dbReference type="RefSeq" id="WP_188456056.1">
    <property type="nucleotide sequence ID" value="NZ_BMFR01000013.1"/>
</dbReference>
<dbReference type="EMBL" id="BMFR01000013">
    <property type="protein sequence ID" value="GGG81406.1"/>
    <property type="molecule type" value="Genomic_DNA"/>
</dbReference>
<feature type="transmembrane region" description="Helical" evidence="1">
    <location>
        <begin position="59"/>
        <end position="79"/>
    </location>
</feature>
<evidence type="ECO:0000256" key="1">
    <source>
        <dbReference type="SAM" id="Phobius"/>
    </source>
</evidence>
<feature type="transmembrane region" description="Helical" evidence="1">
    <location>
        <begin position="6"/>
        <end position="27"/>
    </location>
</feature>
<protein>
    <submittedName>
        <fullName evidence="2">Membrane protein YmcC</fullName>
    </submittedName>
</protein>
<gene>
    <name evidence="2" type="primary">ymcC</name>
    <name evidence="2" type="ORF">GCM10011398_28570</name>
</gene>
<keyword evidence="1" id="KW-0472">Membrane</keyword>
<reference evidence="2" key="2">
    <citation type="submission" date="2020-09" db="EMBL/GenBank/DDBJ databases">
        <authorList>
            <person name="Sun Q."/>
            <person name="Zhou Y."/>
        </authorList>
    </citation>
    <scope>NUCLEOTIDE SEQUENCE</scope>
    <source>
        <strain evidence="2">CGMCC 1.12754</strain>
    </source>
</reference>
<proteinExistence type="predicted"/>
<keyword evidence="1" id="KW-1133">Transmembrane helix</keyword>
<organism evidence="2 3">
    <name type="scientific">Virgibacillus oceani</name>
    <dbReference type="NCBI Taxonomy" id="1479511"/>
    <lineage>
        <taxon>Bacteria</taxon>
        <taxon>Bacillati</taxon>
        <taxon>Bacillota</taxon>
        <taxon>Bacilli</taxon>
        <taxon>Bacillales</taxon>
        <taxon>Bacillaceae</taxon>
        <taxon>Virgibacillus</taxon>
    </lineage>
</organism>
<comment type="caution">
    <text evidence="2">The sequence shown here is derived from an EMBL/GenBank/DDBJ whole genome shotgun (WGS) entry which is preliminary data.</text>
</comment>